<name>A0A2T3FL75_9CLOT</name>
<evidence type="ECO:0000256" key="2">
    <source>
        <dbReference type="ARBA" id="ARBA00022630"/>
    </source>
</evidence>
<dbReference type="Gene3D" id="2.30.110.10">
    <property type="entry name" value="Electron Transport, Fmn-binding Protein, Chain A"/>
    <property type="match status" value="1"/>
</dbReference>
<reference evidence="5 6" key="1">
    <citation type="submission" date="2018-03" db="EMBL/GenBank/DDBJ databases">
        <title>Lachnoclostridium SNUG30386 gen.nov., sp.nov., isolated from human faeces.</title>
        <authorList>
            <person name="Seo B."/>
            <person name="Jeon K."/>
            <person name="Ko G."/>
        </authorList>
    </citation>
    <scope>NUCLEOTIDE SEQUENCE [LARGE SCALE GENOMIC DNA]</scope>
    <source>
        <strain evidence="5 6">SNUG30386</strain>
    </source>
</reference>
<dbReference type="SMART" id="SM00903">
    <property type="entry name" value="Flavin_Reduct"/>
    <property type="match status" value="1"/>
</dbReference>
<dbReference type="GO" id="GO:0016646">
    <property type="term" value="F:oxidoreductase activity, acting on the CH-NH group of donors, NAD or NADP as acceptor"/>
    <property type="evidence" value="ECO:0007669"/>
    <property type="project" value="UniProtKB-ARBA"/>
</dbReference>
<dbReference type="GO" id="GO:0010181">
    <property type="term" value="F:FMN binding"/>
    <property type="evidence" value="ECO:0007669"/>
    <property type="project" value="InterPro"/>
</dbReference>
<gene>
    <name evidence="5" type="ORF">C7U56_14040</name>
</gene>
<dbReference type="PANTHER" id="PTHR43567">
    <property type="entry name" value="FLAVOREDOXIN-RELATED-RELATED"/>
    <property type="match status" value="1"/>
</dbReference>
<proteinExistence type="inferred from homology"/>
<dbReference type="PANTHER" id="PTHR43567:SF1">
    <property type="entry name" value="FLAVOREDOXIN"/>
    <property type="match status" value="1"/>
</dbReference>
<dbReference type="SUPFAM" id="SSF50475">
    <property type="entry name" value="FMN-binding split barrel"/>
    <property type="match status" value="1"/>
</dbReference>
<comment type="caution">
    <text evidence="5">The sequence shown here is derived from an EMBL/GenBank/DDBJ whole genome shotgun (WGS) entry which is preliminary data.</text>
</comment>
<dbReference type="InterPro" id="IPR052174">
    <property type="entry name" value="Flavoredoxin"/>
</dbReference>
<feature type="domain" description="Flavin reductase like" evidence="4">
    <location>
        <begin position="22"/>
        <end position="183"/>
    </location>
</feature>
<dbReference type="Pfam" id="PF01613">
    <property type="entry name" value="Flavin_Reduct"/>
    <property type="match status" value="1"/>
</dbReference>
<dbReference type="Proteomes" id="UP000241048">
    <property type="component" value="Unassembled WGS sequence"/>
</dbReference>
<organism evidence="5 6">
    <name type="scientific">Clostridium fessum</name>
    <dbReference type="NCBI Taxonomy" id="2126740"/>
    <lineage>
        <taxon>Bacteria</taxon>
        <taxon>Bacillati</taxon>
        <taxon>Bacillota</taxon>
        <taxon>Clostridia</taxon>
        <taxon>Eubacteriales</taxon>
        <taxon>Clostridiaceae</taxon>
        <taxon>Clostridium</taxon>
    </lineage>
</organism>
<evidence type="ECO:0000313" key="6">
    <source>
        <dbReference type="Proteomes" id="UP000241048"/>
    </source>
</evidence>
<protein>
    <submittedName>
        <fullName evidence="5">Flavin reductase family protein</fullName>
    </submittedName>
</protein>
<accession>A0A2T3FL75</accession>
<keyword evidence="2" id="KW-0285">Flavoprotein</keyword>
<dbReference type="InterPro" id="IPR012349">
    <property type="entry name" value="Split_barrel_FMN-bd"/>
</dbReference>
<evidence type="ECO:0000256" key="1">
    <source>
        <dbReference type="ARBA" id="ARBA00001917"/>
    </source>
</evidence>
<dbReference type="AlphaFoldDB" id="A0A2T3FL75"/>
<dbReference type="InterPro" id="IPR002563">
    <property type="entry name" value="Flavin_Rdtase-like_dom"/>
</dbReference>
<keyword evidence="6" id="KW-1185">Reference proteome</keyword>
<sequence length="203" mass="22598">MKKRMETRNTPGPRAQWKPGNMIYPVPAVLVTVADCEGNSNIITIAWTGTICTNPPMAYISVRPERYSYHMLRESGEFVINLATESMAYATDYCGVRSGRNVDKWKETGLTPVPAQTVKAPVIAESPVAIECRVTEVKELGSHHMFLAEVTGVSVDEQWLNERGSLELAKAEPIVYSHGGYYGLSELLGTFGWSVKKKKRCQR</sequence>
<dbReference type="EMBL" id="PYLO01000006">
    <property type="protein sequence ID" value="PST36025.1"/>
    <property type="molecule type" value="Genomic_DNA"/>
</dbReference>
<comment type="similarity">
    <text evidence="3">Belongs to the flavoredoxin family.</text>
</comment>
<evidence type="ECO:0000256" key="3">
    <source>
        <dbReference type="ARBA" id="ARBA00038054"/>
    </source>
</evidence>
<evidence type="ECO:0000313" key="5">
    <source>
        <dbReference type="EMBL" id="PST36025.1"/>
    </source>
</evidence>
<comment type="cofactor">
    <cofactor evidence="1">
        <name>FMN</name>
        <dbReference type="ChEBI" id="CHEBI:58210"/>
    </cofactor>
</comment>
<evidence type="ECO:0000259" key="4">
    <source>
        <dbReference type="SMART" id="SM00903"/>
    </source>
</evidence>